<keyword evidence="1" id="KW-0472">Membrane</keyword>
<name>A0A5E8CIQ7_9ZZZZ</name>
<feature type="transmembrane region" description="Helical" evidence="1">
    <location>
        <begin position="6"/>
        <end position="25"/>
    </location>
</feature>
<sequence>MSLDEINKNFPLIFIIVIVLTWNYLSKFMPSELNNFLNKIPIRIACIGLIFYISKKNFNIALVLTVIYFLSTQSNNIENMANDDTVPNCKFRPLGLSKYCSATNQGSWFDKALCATVPNSDKCTQYCKIYTDPFNKGIDTCKMKCENLKTKNDCSNSNNPQCDWVDGTCVTDCNWADTTKCTENKYCKLNNDNSKCMTNCDTVDIPLDICKKGYNCSVNNNKCKIKCGVYLDKQSCDNNSGCNWDTTDGICK</sequence>
<gene>
    <name evidence="2" type="ORF">CPAV1605_692</name>
</gene>
<reference evidence="2" key="1">
    <citation type="submission" date="2019-09" db="EMBL/GenBank/DDBJ databases">
        <authorList>
            <person name="Needham M D."/>
        </authorList>
    </citation>
    <scope>NUCLEOTIDE SEQUENCE</scope>
</reference>
<evidence type="ECO:0000313" key="2">
    <source>
        <dbReference type="EMBL" id="VVU94967.1"/>
    </source>
</evidence>
<dbReference type="EMBL" id="CABVLZ010000003">
    <property type="protein sequence ID" value="VVU94967.1"/>
    <property type="molecule type" value="Genomic_DNA"/>
</dbReference>
<proteinExistence type="predicted"/>
<dbReference type="AlphaFoldDB" id="A0A5E8CIQ7"/>
<keyword evidence="1" id="KW-0812">Transmembrane</keyword>
<protein>
    <submittedName>
        <fullName evidence="2">Uncharacterized protein</fullName>
    </submittedName>
</protein>
<keyword evidence="1" id="KW-1133">Transmembrane helix</keyword>
<accession>A0A5E8CIQ7</accession>
<organism evidence="2">
    <name type="scientific">seawater metagenome</name>
    <dbReference type="NCBI Taxonomy" id="1561972"/>
    <lineage>
        <taxon>unclassified sequences</taxon>
        <taxon>metagenomes</taxon>
        <taxon>ecological metagenomes</taxon>
    </lineage>
</organism>
<evidence type="ECO:0000256" key="1">
    <source>
        <dbReference type="SAM" id="Phobius"/>
    </source>
</evidence>
<feature type="transmembrane region" description="Helical" evidence="1">
    <location>
        <begin position="46"/>
        <end position="70"/>
    </location>
</feature>